<evidence type="ECO:0000259" key="1">
    <source>
        <dbReference type="Pfam" id="PF21956"/>
    </source>
</evidence>
<evidence type="ECO:0000313" key="2">
    <source>
        <dbReference type="EMBL" id="OGZ88702.1"/>
    </source>
</evidence>
<reference evidence="2 3" key="1">
    <citation type="journal article" date="2016" name="Nat. Commun.">
        <title>Thousands of microbial genomes shed light on interconnected biogeochemical processes in an aquifer system.</title>
        <authorList>
            <person name="Anantharaman K."/>
            <person name="Brown C.T."/>
            <person name="Hug L.A."/>
            <person name="Sharon I."/>
            <person name="Castelle C.J."/>
            <person name="Probst A.J."/>
            <person name="Thomas B.C."/>
            <person name="Singh A."/>
            <person name="Wilkins M.J."/>
            <person name="Karaoz U."/>
            <person name="Brodie E.L."/>
            <person name="Williams K.H."/>
            <person name="Hubbard S.S."/>
            <person name="Banfield J.F."/>
        </authorList>
    </citation>
    <scope>NUCLEOTIDE SEQUENCE [LARGE SCALE GENOMIC DNA]</scope>
</reference>
<dbReference type="InterPro" id="IPR053830">
    <property type="entry name" value="DUF6922"/>
</dbReference>
<comment type="caution">
    <text evidence="2">The sequence shown here is derived from an EMBL/GenBank/DDBJ whole genome shotgun (WGS) entry which is preliminary data.</text>
</comment>
<evidence type="ECO:0000313" key="3">
    <source>
        <dbReference type="Proteomes" id="UP000178935"/>
    </source>
</evidence>
<dbReference type="EMBL" id="MHPU01000017">
    <property type="protein sequence ID" value="OGZ88702.1"/>
    <property type="molecule type" value="Genomic_DNA"/>
</dbReference>
<dbReference type="Pfam" id="PF21956">
    <property type="entry name" value="DUF6922"/>
    <property type="match status" value="1"/>
</dbReference>
<accession>A0A1G2JNN9</accession>
<name>A0A1G2JNN9_9BACT</name>
<gene>
    <name evidence="2" type="ORF">A2561_02975</name>
</gene>
<dbReference type="Proteomes" id="UP000178935">
    <property type="component" value="Unassembled WGS sequence"/>
</dbReference>
<organism evidence="2 3">
    <name type="scientific">Candidatus Staskawiczbacteria bacterium RIFOXYD1_FULL_32_13</name>
    <dbReference type="NCBI Taxonomy" id="1802234"/>
    <lineage>
        <taxon>Bacteria</taxon>
        <taxon>Candidatus Staskawicziibacteriota</taxon>
    </lineage>
</organism>
<protein>
    <recommendedName>
        <fullName evidence="1">DUF6922 domain-containing protein</fullName>
    </recommendedName>
</protein>
<dbReference type="AlphaFoldDB" id="A0A1G2JNN9"/>
<proteinExistence type="predicted"/>
<sequence length="99" mass="11938">MNQEFLRNNFGQGILWSKDIRNMDVKEDKVYIIHQVLSYGNLKQIRKLFEVYMPKEIIDVFVNYPQRIYSPAVFNFVKNFILNLKEKDLLPNKYVKTSF</sequence>
<feature type="domain" description="DUF6922" evidence="1">
    <location>
        <begin position="14"/>
        <end position="60"/>
    </location>
</feature>